<evidence type="ECO:0000313" key="8">
    <source>
        <dbReference type="Proteomes" id="UP000291613"/>
    </source>
</evidence>
<feature type="transmembrane region" description="Helical" evidence="5">
    <location>
        <begin position="265"/>
        <end position="285"/>
    </location>
</feature>
<keyword evidence="4 5" id="KW-0472">Membrane</keyword>
<dbReference type="GO" id="GO:0016020">
    <property type="term" value="C:membrane"/>
    <property type="evidence" value="ECO:0007669"/>
    <property type="project" value="UniProtKB-SubCell"/>
</dbReference>
<keyword evidence="2 5" id="KW-0812">Transmembrane</keyword>
<feature type="transmembrane region" description="Helical" evidence="5">
    <location>
        <begin position="136"/>
        <end position="154"/>
    </location>
</feature>
<evidence type="ECO:0000256" key="5">
    <source>
        <dbReference type="SAM" id="Phobius"/>
    </source>
</evidence>
<keyword evidence="8" id="KW-1185">Reference proteome</keyword>
<evidence type="ECO:0000256" key="2">
    <source>
        <dbReference type="ARBA" id="ARBA00022692"/>
    </source>
</evidence>
<dbReference type="InterPro" id="IPR051533">
    <property type="entry name" value="WaaL-like"/>
</dbReference>
<protein>
    <recommendedName>
        <fullName evidence="6">O-antigen ligase-related domain-containing protein</fullName>
    </recommendedName>
</protein>
<evidence type="ECO:0000313" key="7">
    <source>
        <dbReference type="EMBL" id="TBN54041.1"/>
    </source>
</evidence>
<dbReference type="RefSeq" id="WP_131001636.1">
    <property type="nucleotide sequence ID" value="NZ_JBHSZR010000005.1"/>
</dbReference>
<feature type="transmembrane region" description="Helical" evidence="5">
    <location>
        <begin position="197"/>
        <end position="214"/>
    </location>
</feature>
<reference evidence="7 8" key="1">
    <citation type="submission" date="2019-02" db="EMBL/GenBank/DDBJ databases">
        <title>Hansschlegelia quercus sp. nov., a novel methylotrophic bacterium from buds of oak (Quercus robur L.).</title>
        <authorList>
            <person name="Agafonova N.V."/>
            <person name="Kaparullina E.N."/>
            <person name="Grouzdev D.S."/>
            <person name="Doronina N.V."/>
        </authorList>
    </citation>
    <scope>NUCLEOTIDE SEQUENCE [LARGE SCALE GENOMIC DNA]</scope>
    <source>
        <strain evidence="7 8">Dub</strain>
    </source>
</reference>
<dbReference type="Proteomes" id="UP000291613">
    <property type="component" value="Unassembled WGS sequence"/>
</dbReference>
<feature type="transmembrane region" description="Helical" evidence="5">
    <location>
        <begin position="241"/>
        <end position="258"/>
    </location>
</feature>
<organism evidence="7 8">
    <name type="scientific">Hansschlegelia quercus</name>
    <dbReference type="NCBI Taxonomy" id="2528245"/>
    <lineage>
        <taxon>Bacteria</taxon>
        <taxon>Pseudomonadati</taxon>
        <taxon>Pseudomonadota</taxon>
        <taxon>Alphaproteobacteria</taxon>
        <taxon>Hyphomicrobiales</taxon>
        <taxon>Methylopilaceae</taxon>
        <taxon>Hansschlegelia</taxon>
    </lineage>
</organism>
<evidence type="ECO:0000259" key="6">
    <source>
        <dbReference type="Pfam" id="PF04932"/>
    </source>
</evidence>
<proteinExistence type="predicted"/>
<dbReference type="Pfam" id="PF04932">
    <property type="entry name" value="Wzy_C"/>
    <property type="match status" value="1"/>
</dbReference>
<comment type="subcellular location">
    <subcellularLocation>
        <location evidence="1">Membrane</location>
        <topology evidence="1">Multi-pass membrane protein</topology>
    </subcellularLocation>
</comment>
<feature type="transmembrane region" description="Helical" evidence="5">
    <location>
        <begin position="110"/>
        <end position="127"/>
    </location>
</feature>
<feature type="transmembrane region" description="Helical" evidence="5">
    <location>
        <begin position="58"/>
        <end position="78"/>
    </location>
</feature>
<evidence type="ECO:0000256" key="4">
    <source>
        <dbReference type="ARBA" id="ARBA00023136"/>
    </source>
</evidence>
<evidence type="ECO:0000256" key="1">
    <source>
        <dbReference type="ARBA" id="ARBA00004141"/>
    </source>
</evidence>
<dbReference type="PANTHER" id="PTHR37422">
    <property type="entry name" value="TEICHURONIC ACID BIOSYNTHESIS PROTEIN TUAE"/>
    <property type="match status" value="1"/>
</dbReference>
<feature type="transmembrane region" description="Helical" evidence="5">
    <location>
        <begin position="397"/>
        <end position="415"/>
    </location>
</feature>
<feature type="transmembrane region" description="Helical" evidence="5">
    <location>
        <begin position="21"/>
        <end position="38"/>
    </location>
</feature>
<sequence length="473" mass="51865">MSAVSDYKVPAGFGAASEDANAFEAAVLTIALCIYIALFASEGVVRWVLNMFGADPLIFLRDAMIFGAIGLIVLRRFMNHRGAPLVVGTVAVLALHGMIGYFNMRGLSPVIAGAKPFLSLIIGAYCADRLFRPKRWFIVFLSVLFVASVIAGGLEKYFVEWPWVGLKADIGGQAVEISRDWQIGGADKRAAGLARSSAHLSGLLSCVGILLFFIARSMFVRLLIAVMTTVGVFWSTQKGTLAGVIVIFTVAMVFPKRAAIPALKWTMLILLLLMIGLPLMLPGYIMPSGDISVFSLQSFYDRAARMWPDAWAWYAQKSVPFFGVGLGGIGYAMRMYSPDAAFYVTNFAAYEPYYLNSADNMFVYLYVQFGVMSLLYIGLIAFYALRQRSAYDQTTTAALAMLAFIFAYGVVANVIEDQISCLFFGAAIYILFRNVTQDAREPSHVVATPPKTAAPFDPYRVAFVPKNPTRTRA</sequence>
<evidence type="ECO:0000256" key="3">
    <source>
        <dbReference type="ARBA" id="ARBA00022989"/>
    </source>
</evidence>
<feature type="transmembrane region" description="Helical" evidence="5">
    <location>
        <begin position="85"/>
        <end position="104"/>
    </location>
</feature>
<feature type="domain" description="O-antigen ligase-related" evidence="6">
    <location>
        <begin position="224"/>
        <end position="375"/>
    </location>
</feature>
<accession>A0A4Q9GKZ9</accession>
<dbReference type="InterPro" id="IPR007016">
    <property type="entry name" value="O-antigen_ligase-rel_domated"/>
</dbReference>
<dbReference type="AlphaFoldDB" id="A0A4Q9GKZ9"/>
<dbReference type="PANTHER" id="PTHR37422:SF13">
    <property type="entry name" value="LIPOPOLYSACCHARIDE BIOSYNTHESIS PROTEIN PA4999-RELATED"/>
    <property type="match status" value="1"/>
</dbReference>
<keyword evidence="3 5" id="KW-1133">Transmembrane helix</keyword>
<name>A0A4Q9GKZ9_9HYPH</name>
<feature type="transmembrane region" description="Helical" evidence="5">
    <location>
        <begin position="363"/>
        <end position="385"/>
    </location>
</feature>
<gene>
    <name evidence="7" type="ORF">EYR15_04045</name>
</gene>
<dbReference type="EMBL" id="SIUB01000002">
    <property type="protein sequence ID" value="TBN54041.1"/>
    <property type="molecule type" value="Genomic_DNA"/>
</dbReference>
<comment type="caution">
    <text evidence="7">The sequence shown here is derived from an EMBL/GenBank/DDBJ whole genome shotgun (WGS) entry which is preliminary data.</text>
</comment>
<dbReference type="OrthoDB" id="7375587at2"/>